<evidence type="ECO:0000313" key="3">
    <source>
        <dbReference type="Proteomes" id="UP000310108"/>
    </source>
</evidence>
<organism evidence="2 3">
    <name type="scientific">Colletotrichum tanaceti</name>
    <dbReference type="NCBI Taxonomy" id="1306861"/>
    <lineage>
        <taxon>Eukaryota</taxon>
        <taxon>Fungi</taxon>
        <taxon>Dikarya</taxon>
        <taxon>Ascomycota</taxon>
        <taxon>Pezizomycotina</taxon>
        <taxon>Sordariomycetes</taxon>
        <taxon>Hypocreomycetidae</taxon>
        <taxon>Glomerellales</taxon>
        <taxon>Glomerellaceae</taxon>
        <taxon>Colletotrichum</taxon>
        <taxon>Colletotrichum destructivum species complex</taxon>
    </lineage>
</organism>
<evidence type="ECO:0000313" key="2">
    <source>
        <dbReference type="EMBL" id="TKW57733.1"/>
    </source>
</evidence>
<keyword evidence="3" id="KW-1185">Reference proteome</keyword>
<feature type="region of interest" description="Disordered" evidence="1">
    <location>
        <begin position="185"/>
        <end position="229"/>
    </location>
</feature>
<comment type="caution">
    <text evidence="2">The sequence shown here is derived from an EMBL/GenBank/DDBJ whole genome shotgun (WGS) entry which is preliminary data.</text>
</comment>
<reference evidence="2 3" key="1">
    <citation type="journal article" date="2019" name="PLoS ONE">
        <title>Comparative genome analysis indicates high evolutionary potential of pathogenicity genes in Colletotrichum tanaceti.</title>
        <authorList>
            <person name="Lelwala R.V."/>
            <person name="Korhonen P.K."/>
            <person name="Young N.D."/>
            <person name="Scott J.B."/>
            <person name="Ades P.A."/>
            <person name="Gasser R.B."/>
            <person name="Taylor P.W.J."/>
        </authorList>
    </citation>
    <scope>NUCLEOTIDE SEQUENCE [LARGE SCALE GENOMIC DNA]</scope>
    <source>
        <strain evidence="2">BRIP57314</strain>
    </source>
</reference>
<sequence length="229" mass="24788">MDGQYSRKGKEVQAPEQTRTPAAGPALAAESPASSQVFNGSRPQAARPVMSLEEFKTFLATEKVLWEDPTARSFDEHGNPVFRPDLHRAILRQKELLWPQQQQQQQQSSGLNLLRGPQPWFSSQQMVEGEGYTPQFLTHQAVIQVQQGNADPGFCGHYDAALGGQPMNGGGGIVGGGSFFEQGADMGAFSNDDPSLLNGQGHTDSVQDAFPLDQDDSSNSHLPPGGWQI</sequence>
<evidence type="ECO:0000256" key="1">
    <source>
        <dbReference type="SAM" id="MobiDB-lite"/>
    </source>
</evidence>
<feature type="compositionally biased region" description="Polar residues" evidence="1">
    <location>
        <begin position="197"/>
        <end position="206"/>
    </location>
</feature>
<proteinExistence type="predicted"/>
<protein>
    <submittedName>
        <fullName evidence="2">Uncharacterized protein</fullName>
    </submittedName>
</protein>
<feature type="region of interest" description="Disordered" evidence="1">
    <location>
        <begin position="1"/>
        <end position="44"/>
    </location>
</feature>
<feature type="compositionally biased region" description="Low complexity" evidence="1">
    <location>
        <begin position="21"/>
        <end position="35"/>
    </location>
</feature>
<dbReference type="AlphaFoldDB" id="A0A4U6XPK2"/>
<name>A0A4U6XPK2_9PEZI</name>
<gene>
    <name evidence="2" type="ORF">CTA1_9161</name>
</gene>
<dbReference type="Proteomes" id="UP000310108">
    <property type="component" value="Unassembled WGS sequence"/>
</dbReference>
<accession>A0A4U6XPK2</accession>
<dbReference type="EMBL" id="PJEX01000036">
    <property type="protein sequence ID" value="TKW57733.1"/>
    <property type="molecule type" value="Genomic_DNA"/>
</dbReference>